<sequence>MKSSVVSIVVVSWNSAAVLPGLLETLADGMAGTDWQFVLADNASADDSVAVVRAALPDARIVQTGRNAGYAAAINAAVAEVRPEGPVLVLNPDIRLRPGFGKALLAGLEAEPGTGIAAPRLLGADGSVTPTLRREPSLPRAVGEAVLGNIRAGRFPLLGEIVTDPDAYTRPTRADWSTGAALLVSAECAAACGPWDESFFLYSEETEYQLRARDRGFATRLVPGAVAVHLEGESEVSPRLWTLVVLNKVRLYRRRHGRMPSALFRLALLVREVSRGWLVGHERSRVAARALVRPIGPVGGLG</sequence>
<dbReference type="Proteomes" id="UP001596174">
    <property type="component" value="Unassembled WGS sequence"/>
</dbReference>
<comment type="similarity">
    <text evidence="2">Belongs to the glycosyltransferase 2 family.</text>
</comment>
<evidence type="ECO:0000256" key="3">
    <source>
        <dbReference type="ARBA" id="ARBA00022676"/>
    </source>
</evidence>
<dbReference type="PANTHER" id="PTHR43179">
    <property type="entry name" value="RHAMNOSYLTRANSFERASE WBBL"/>
    <property type="match status" value="1"/>
</dbReference>
<evidence type="ECO:0000256" key="1">
    <source>
        <dbReference type="ARBA" id="ARBA00004776"/>
    </source>
</evidence>
<comment type="caution">
    <text evidence="6">The sequence shown here is derived from an EMBL/GenBank/DDBJ whole genome shotgun (WGS) entry which is preliminary data.</text>
</comment>
<dbReference type="InterPro" id="IPR001173">
    <property type="entry name" value="Glyco_trans_2-like"/>
</dbReference>
<evidence type="ECO:0000256" key="4">
    <source>
        <dbReference type="ARBA" id="ARBA00022679"/>
    </source>
</evidence>
<dbReference type="EC" id="2.4.-.-" evidence="6"/>
<name>A0ABW1G5D1_9ACTN</name>
<dbReference type="RefSeq" id="WP_380585922.1">
    <property type="nucleotide sequence ID" value="NZ_JBHSQJ010000088.1"/>
</dbReference>
<evidence type="ECO:0000313" key="7">
    <source>
        <dbReference type="Proteomes" id="UP001596174"/>
    </source>
</evidence>
<dbReference type="Pfam" id="PF00535">
    <property type="entry name" value="Glycos_transf_2"/>
    <property type="match status" value="1"/>
</dbReference>
<dbReference type="Gene3D" id="3.90.550.10">
    <property type="entry name" value="Spore Coat Polysaccharide Biosynthesis Protein SpsA, Chain A"/>
    <property type="match status" value="1"/>
</dbReference>
<accession>A0ABW1G5D1</accession>
<organism evidence="6 7">
    <name type="scientific">Streptacidiphilus monticola</name>
    <dbReference type="NCBI Taxonomy" id="2161674"/>
    <lineage>
        <taxon>Bacteria</taxon>
        <taxon>Bacillati</taxon>
        <taxon>Actinomycetota</taxon>
        <taxon>Actinomycetes</taxon>
        <taxon>Kitasatosporales</taxon>
        <taxon>Streptomycetaceae</taxon>
        <taxon>Streptacidiphilus</taxon>
    </lineage>
</organism>
<comment type="pathway">
    <text evidence="1">Cell wall biogenesis; cell wall polysaccharide biosynthesis.</text>
</comment>
<evidence type="ECO:0000256" key="2">
    <source>
        <dbReference type="ARBA" id="ARBA00006739"/>
    </source>
</evidence>
<evidence type="ECO:0000313" key="6">
    <source>
        <dbReference type="EMBL" id="MFC5909804.1"/>
    </source>
</evidence>
<dbReference type="PANTHER" id="PTHR43179:SF12">
    <property type="entry name" value="GALACTOFURANOSYLTRANSFERASE GLFT2"/>
    <property type="match status" value="1"/>
</dbReference>
<dbReference type="InterPro" id="IPR029044">
    <property type="entry name" value="Nucleotide-diphossugar_trans"/>
</dbReference>
<evidence type="ECO:0000259" key="5">
    <source>
        <dbReference type="Pfam" id="PF00535"/>
    </source>
</evidence>
<gene>
    <name evidence="6" type="ORF">ACFP3V_21640</name>
</gene>
<protein>
    <submittedName>
        <fullName evidence="6">Glycosyltransferase</fullName>
        <ecNumber evidence="6">2.4.-.-</ecNumber>
    </submittedName>
</protein>
<feature type="domain" description="Glycosyltransferase 2-like" evidence="5">
    <location>
        <begin position="7"/>
        <end position="133"/>
    </location>
</feature>
<dbReference type="SUPFAM" id="SSF53448">
    <property type="entry name" value="Nucleotide-diphospho-sugar transferases"/>
    <property type="match status" value="1"/>
</dbReference>
<reference evidence="7" key="1">
    <citation type="journal article" date="2019" name="Int. J. Syst. Evol. Microbiol.">
        <title>The Global Catalogue of Microorganisms (GCM) 10K type strain sequencing project: providing services to taxonomists for standard genome sequencing and annotation.</title>
        <authorList>
            <consortium name="The Broad Institute Genomics Platform"/>
            <consortium name="The Broad Institute Genome Sequencing Center for Infectious Disease"/>
            <person name="Wu L."/>
            <person name="Ma J."/>
        </authorList>
    </citation>
    <scope>NUCLEOTIDE SEQUENCE [LARGE SCALE GENOMIC DNA]</scope>
    <source>
        <strain evidence="7">JCM 4816</strain>
    </source>
</reference>
<keyword evidence="7" id="KW-1185">Reference proteome</keyword>
<dbReference type="EMBL" id="JBHSQJ010000088">
    <property type="protein sequence ID" value="MFC5909804.1"/>
    <property type="molecule type" value="Genomic_DNA"/>
</dbReference>
<proteinExistence type="inferred from homology"/>
<dbReference type="GO" id="GO:0016757">
    <property type="term" value="F:glycosyltransferase activity"/>
    <property type="evidence" value="ECO:0007669"/>
    <property type="project" value="UniProtKB-KW"/>
</dbReference>
<keyword evidence="4 6" id="KW-0808">Transferase</keyword>
<keyword evidence="3 6" id="KW-0328">Glycosyltransferase</keyword>